<dbReference type="EMBL" id="SMLW01000509">
    <property type="protein sequence ID" value="MTI25372.1"/>
    <property type="molecule type" value="Genomic_DNA"/>
</dbReference>
<evidence type="ECO:0000313" key="2">
    <source>
        <dbReference type="Proteomes" id="UP000798808"/>
    </source>
</evidence>
<sequence>MKNKAMLVSILLTILTQFDLHSQERLKKGNYFIGGGIGFSTRDDSWDESNVNIQEYDYTRFSISPYSGKFIKDGMAVGVGLHLSSSDLERERGTPGDLQTTTEDGFRIGGSLFLKKFWPISEKFGAYLSPALGYNRERNEEKTTNGSLVATSKTKSNEISLSARLGIYYFISPRFSFETNLANVVFSKDWETLSTSNEGTKISKDGNRLDLNLINQFSFDQIIVINYYF</sequence>
<dbReference type="Gene3D" id="2.40.160.20">
    <property type="match status" value="1"/>
</dbReference>
<evidence type="ECO:0000313" key="1">
    <source>
        <dbReference type="EMBL" id="MTI25372.1"/>
    </source>
</evidence>
<proteinExistence type="predicted"/>
<gene>
    <name evidence="1" type="ORF">E1163_10500</name>
</gene>
<keyword evidence="2" id="KW-1185">Reference proteome</keyword>
<protein>
    <recommendedName>
        <fullName evidence="3">Outer membrane protein beta-barrel domain-containing protein</fullName>
    </recommendedName>
</protein>
<organism evidence="1 2">
    <name type="scientific">Fulvivirga kasyanovii</name>
    <dbReference type="NCBI Taxonomy" id="396812"/>
    <lineage>
        <taxon>Bacteria</taxon>
        <taxon>Pseudomonadati</taxon>
        <taxon>Bacteroidota</taxon>
        <taxon>Cytophagia</taxon>
        <taxon>Cytophagales</taxon>
        <taxon>Fulvivirgaceae</taxon>
        <taxon>Fulvivirga</taxon>
    </lineage>
</organism>
<reference evidence="1 2" key="1">
    <citation type="submission" date="2019-02" db="EMBL/GenBank/DDBJ databases">
        <authorList>
            <person name="Goldberg S.R."/>
            <person name="Haltli B.A."/>
            <person name="Correa H."/>
            <person name="Russell K.G."/>
        </authorList>
    </citation>
    <scope>NUCLEOTIDE SEQUENCE [LARGE SCALE GENOMIC DNA]</scope>
    <source>
        <strain evidence="1 2">JCM 16186</strain>
    </source>
</reference>
<dbReference type="Proteomes" id="UP000798808">
    <property type="component" value="Unassembled WGS sequence"/>
</dbReference>
<accession>A0ABW9RMM8</accession>
<comment type="caution">
    <text evidence="1">The sequence shown here is derived from an EMBL/GenBank/DDBJ whole genome shotgun (WGS) entry which is preliminary data.</text>
</comment>
<dbReference type="RefSeq" id="WP_155171415.1">
    <property type="nucleotide sequence ID" value="NZ_BAAAFL010000017.1"/>
</dbReference>
<evidence type="ECO:0008006" key="3">
    <source>
        <dbReference type="Google" id="ProtNLM"/>
    </source>
</evidence>
<dbReference type="SUPFAM" id="SSF56925">
    <property type="entry name" value="OMPA-like"/>
    <property type="match status" value="1"/>
</dbReference>
<dbReference type="InterPro" id="IPR011250">
    <property type="entry name" value="OMP/PagP_B-barrel"/>
</dbReference>
<name>A0ABW9RMM8_9BACT</name>